<dbReference type="Pfam" id="PF00356">
    <property type="entry name" value="LacI"/>
    <property type="match status" value="1"/>
</dbReference>
<dbReference type="Pfam" id="PF13407">
    <property type="entry name" value="Peripla_BP_4"/>
    <property type="match status" value="1"/>
</dbReference>
<gene>
    <name evidence="5" type="ORF">GWI72_12785</name>
</gene>
<feature type="domain" description="HTH lacI-type" evidence="4">
    <location>
        <begin position="4"/>
        <end position="58"/>
    </location>
</feature>
<evidence type="ECO:0000313" key="5">
    <source>
        <dbReference type="EMBL" id="NBN79147.1"/>
    </source>
</evidence>
<dbReference type="SUPFAM" id="SSF47413">
    <property type="entry name" value="lambda repressor-like DNA-binding domains"/>
    <property type="match status" value="1"/>
</dbReference>
<dbReference type="CDD" id="cd01392">
    <property type="entry name" value="HTH_LacI"/>
    <property type="match status" value="1"/>
</dbReference>
<dbReference type="PANTHER" id="PTHR30146">
    <property type="entry name" value="LACI-RELATED TRANSCRIPTIONAL REPRESSOR"/>
    <property type="match status" value="1"/>
</dbReference>
<dbReference type="EMBL" id="JAABLQ010000001">
    <property type="protein sequence ID" value="NBN79147.1"/>
    <property type="molecule type" value="Genomic_DNA"/>
</dbReference>
<evidence type="ECO:0000259" key="4">
    <source>
        <dbReference type="PROSITE" id="PS50932"/>
    </source>
</evidence>
<dbReference type="CDD" id="cd06307">
    <property type="entry name" value="PBP1_sugar_binding"/>
    <property type="match status" value="1"/>
</dbReference>
<dbReference type="SUPFAM" id="SSF53822">
    <property type="entry name" value="Periplasmic binding protein-like I"/>
    <property type="match status" value="1"/>
</dbReference>
<dbReference type="InterPro" id="IPR000843">
    <property type="entry name" value="HTH_LacI"/>
</dbReference>
<dbReference type="Proteomes" id="UP000586722">
    <property type="component" value="Unassembled WGS sequence"/>
</dbReference>
<keyword evidence="6" id="KW-1185">Reference proteome</keyword>
<dbReference type="Gene3D" id="3.40.50.2300">
    <property type="match status" value="2"/>
</dbReference>
<dbReference type="PROSITE" id="PS50932">
    <property type="entry name" value="HTH_LACI_2"/>
    <property type="match status" value="1"/>
</dbReference>
<dbReference type="InterPro" id="IPR010982">
    <property type="entry name" value="Lambda_DNA-bd_dom_sf"/>
</dbReference>
<evidence type="ECO:0000256" key="1">
    <source>
        <dbReference type="ARBA" id="ARBA00023015"/>
    </source>
</evidence>
<dbReference type="InterPro" id="IPR025997">
    <property type="entry name" value="SBP_2_dom"/>
</dbReference>
<dbReference type="PRINTS" id="PR00036">
    <property type="entry name" value="HTHLACI"/>
</dbReference>
<dbReference type="PROSITE" id="PS00356">
    <property type="entry name" value="HTH_LACI_1"/>
    <property type="match status" value="1"/>
</dbReference>
<dbReference type="Gene3D" id="1.10.260.40">
    <property type="entry name" value="lambda repressor-like DNA-binding domains"/>
    <property type="match status" value="1"/>
</dbReference>
<reference evidence="6" key="1">
    <citation type="submission" date="2020-01" db="EMBL/GenBank/DDBJ databases">
        <authorList>
            <person name="Fang Y."/>
            <person name="Sun R."/>
            <person name="Nie L."/>
            <person name="He J."/>
            <person name="Hao L."/>
            <person name="Wang L."/>
            <person name="Su S."/>
            <person name="Lv E."/>
            <person name="Zhang Z."/>
            <person name="Xie R."/>
            <person name="Liu H."/>
        </authorList>
    </citation>
    <scope>NUCLEOTIDE SEQUENCE [LARGE SCALE GENOMIC DNA]</scope>
    <source>
        <strain evidence="6">XCT-53</strain>
    </source>
</reference>
<dbReference type="GO" id="GO:0003700">
    <property type="term" value="F:DNA-binding transcription factor activity"/>
    <property type="evidence" value="ECO:0007669"/>
    <property type="project" value="TreeGrafter"/>
</dbReference>
<evidence type="ECO:0000256" key="2">
    <source>
        <dbReference type="ARBA" id="ARBA00023125"/>
    </source>
</evidence>
<organism evidence="5 6">
    <name type="scientific">Pannonibacter tanglangensis</name>
    <dbReference type="NCBI Taxonomy" id="2750084"/>
    <lineage>
        <taxon>Bacteria</taxon>
        <taxon>Pseudomonadati</taxon>
        <taxon>Pseudomonadota</taxon>
        <taxon>Alphaproteobacteria</taxon>
        <taxon>Hyphomicrobiales</taxon>
        <taxon>Stappiaceae</taxon>
        <taxon>Pannonibacter</taxon>
    </lineage>
</organism>
<dbReference type="SMART" id="SM00354">
    <property type="entry name" value="HTH_LACI"/>
    <property type="match status" value="1"/>
</dbReference>
<sequence>MQRITIHDVAREAGVSLATVDRVLNGRPGVKAATIARVEAAVARLGYTPDVFAANLAKRRLYRLTFLIPGGPNAFMTDLRQEAERIAQRVAGERVALTVQDIDAFDSHSVAGTLALIDKASCDGVAVVAPASAEVRAAIDRLTLRGVPVVTLVSDHPASARAHFVGIDNMAAGRVAGRLLGRFLAGNRPGHRARIGFIAGSLGLRDHAERHGGCIEVFEELYPDFEPIRVREGRDDNDRTYDLTRRLLADHPDISGLYNMGAGNRGVIAALEESGLAGRVTFIAHELTPYTRAALERGTIAALIAQDPGHEIRSAVRVLKALIDGQPIVAAQERIGIDIFLPENLPPQEGATLERKAAEARPELRRAS</sequence>
<proteinExistence type="predicted"/>
<dbReference type="InterPro" id="IPR028082">
    <property type="entry name" value="Peripla_BP_I"/>
</dbReference>
<dbReference type="PANTHER" id="PTHR30146:SF152">
    <property type="entry name" value="TRANSCRIPTIONAL REGULATORY PROTEIN"/>
    <property type="match status" value="1"/>
</dbReference>
<name>A0A7X5F3K4_9HYPH</name>
<evidence type="ECO:0000313" key="6">
    <source>
        <dbReference type="Proteomes" id="UP000586722"/>
    </source>
</evidence>
<dbReference type="AlphaFoldDB" id="A0A7X5F3K4"/>
<keyword evidence="1" id="KW-0805">Transcription regulation</keyword>
<keyword evidence="3" id="KW-0804">Transcription</keyword>
<accession>A0A7X5F3K4</accession>
<evidence type="ECO:0000256" key="3">
    <source>
        <dbReference type="ARBA" id="ARBA00023163"/>
    </source>
</evidence>
<dbReference type="GO" id="GO:0000976">
    <property type="term" value="F:transcription cis-regulatory region binding"/>
    <property type="evidence" value="ECO:0007669"/>
    <property type="project" value="TreeGrafter"/>
</dbReference>
<comment type="caution">
    <text evidence="5">The sequence shown here is derived from an EMBL/GenBank/DDBJ whole genome shotgun (WGS) entry which is preliminary data.</text>
</comment>
<protein>
    <submittedName>
        <fullName evidence="5">Substrate-binding domain-containing protein</fullName>
    </submittedName>
</protein>
<keyword evidence="2" id="KW-0238">DNA-binding</keyword>
<dbReference type="RefSeq" id="WP_161708839.1">
    <property type="nucleotide sequence ID" value="NZ_JAABLQ010000001.1"/>
</dbReference>